<dbReference type="AlphaFoldDB" id="A0A090MCL0"/>
<sequence>MGKGGSMAVESIRNNLGFDTPNTLSVSSNPLREQWCLMDQRALPLSTEGSILASVYEQSEFLFNDSMPTSATSSPDHWSDPYHSATFTATPSVFHTSSPQPFRQLGIPSPPLTAEEVECQKPKRCSHKTPARKPLRRNISRDSKANAATERRGSCHSNRPCGTYDRHGGEHSDQQRKGHSQHTKERNRIATSKFRTKKREHTLRVQLEEQELERTNHDLSIYVANLTREVQELKMKLLQHTGCDCSLIHEYLAAEAQRYVCGLSK</sequence>
<dbReference type="GO" id="GO:0006357">
    <property type="term" value="P:regulation of transcription by RNA polymerase II"/>
    <property type="evidence" value="ECO:0007669"/>
    <property type="project" value="InterPro"/>
</dbReference>
<name>A0A090MCL0_9HYPO</name>
<feature type="compositionally biased region" description="Basic and acidic residues" evidence="4">
    <location>
        <begin position="139"/>
        <end position="153"/>
    </location>
</feature>
<keyword evidence="1" id="KW-0805">Transcription regulation</keyword>
<dbReference type="EMBL" id="CBMI010002104">
    <property type="protein sequence ID" value="CEG04809.1"/>
    <property type="molecule type" value="Genomic_DNA"/>
</dbReference>
<evidence type="ECO:0000256" key="4">
    <source>
        <dbReference type="SAM" id="MobiDB-lite"/>
    </source>
</evidence>
<dbReference type="SMART" id="SM00338">
    <property type="entry name" value="BRLZ"/>
    <property type="match status" value="1"/>
</dbReference>
<evidence type="ECO:0000259" key="5">
    <source>
        <dbReference type="PROSITE" id="PS50217"/>
    </source>
</evidence>
<reference evidence="6" key="1">
    <citation type="submission" date="2013-05" db="EMBL/GenBank/DDBJ databases">
        <title>Draft genome sequences of six wheat associated Fusarium spp. isolates.</title>
        <authorList>
            <person name="Moolhuijzen P.M."/>
            <person name="Manners J.M."/>
            <person name="Wilcox S."/>
            <person name="Bellgard M.I."/>
            <person name="Gardiner D.M."/>
        </authorList>
    </citation>
    <scope>NUCLEOTIDE SEQUENCE</scope>
    <source>
        <strain evidence="6">CS3069</strain>
    </source>
</reference>
<proteinExistence type="predicted"/>
<organism evidence="6">
    <name type="scientific">Fusarium clavum</name>
    <dbReference type="NCBI Taxonomy" id="2594811"/>
    <lineage>
        <taxon>Eukaryota</taxon>
        <taxon>Fungi</taxon>
        <taxon>Dikarya</taxon>
        <taxon>Ascomycota</taxon>
        <taxon>Pezizomycotina</taxon>
        <taxon>Sordariomycetes</taxon>
        <taxon>Hypocreomycetidae</taxon>
        <taxon>Hypocreales</taxon>
        <taxon>Nectriaceae</taxon>
        <taxon>Fusarium</taxon>
        <taxon>Fusarium incarnatum-equiseti species complex</taxon>
    </lineage>
</organism>
<evidence type="ECO:0000256" key="1">
    <source>
        <dbReference type="ARBA" id="ARBA00023015"/>
    </source>
</evidence>
<dbReference type="Gene3D" id="1.20.5.170">
    <property type="match status" value="1"/>
</dbReference>
<protein>
    <submittedName>
        <fullName evidence="6">WGS project CBMI000000000 data, contig CS3069_c002106</fullName>
    </submittedName>
</protein>
<gene>
    <name evidence="6" type="ORF">BN850_0076080</name>
</gene>
<keyword evidence="3" id="KW-0804">Transcription</keyword>
<accession>A0A090MCL0</accession>
<dbReference type="PANTHER" id="PTHR23351:SF24">
    <property type="entry name" value="ACTIVATING TRANSCRIPTION FACTOR 3-RELATED"/>
    <property type="match status" value="1"/>
</dbReference>
<evidence type="ECO:0000256" key="3">
    <source>
        <dbReference type="ARBA" id="ARBA00023163"/>
    </source>
</evidence>
<keyword evidence="2" id="KW-0238">DNA-binding</keyword>
<dbReference type="InterPro" id="IPR000837">
    <property type="entry name" value="AP-1"/>
</dbReference>
<dbReference type="InterPro" id="IPR004827">
    <property type="entry name" value="bZIP"/>
</dbReference>
<dbReference type="PROSITE" id="PS50217">
    <property type="entry name" value="BZIP"/>
    <property type="match status" value="1"/>
</dbReference>
<dbReference type="GO" id="GO:0003677">
    <property type="term" value="F:DNA binding"/>
    <property type="evidence" value="ECO:0007669"/>
    <property type="project" value="UniProtKB-KW"/>
</dbReference>
<dbReference type="EMBL" id="HG319113">
    <property type="protein sequence ID" value="CEG05832.1"/>
    <property type="molecule type" value="Genomic_DNA"/>
</dbReference>
<feature type="compositionally biased region" description="Basic and acidic residues" evidence="4">
    <location>
        <begin position="164"/>
        <end position="188"/>
    </location>
</feature>
<dbReference type="InterPro" id="IPR046347">
    <property type="entry name" value="bZIP_sf"/>
</dbReference>
<dbReference type="CDD" id="cd14687">
    <property type="entry name" value="bZIP_ATF2"/>
    <property type="match status" value="1"/>
</dbReference>
<dbReference type="GO" id="GO:0003700">
    <property type="term" value="F:DNA-binding transcription factor activity"/>
    <property type="evidence" value="ECO:0007669"/>
    <property type="project" value="InterPro"/>
</dbReference>
<dbReference type="SUPFAM" id="SSF57959">
    <property type="entry name" value="Leucine zipper domain"/>
    <property type="match status" value="1"/>
</dbReference>
<feature type="region of interest" description="Disordered" evidence="4">
    <location>
        <begin position="115"/>
        <end position="200"/>
    </location>
</feature>
<dbReference type="Pfam" id="PF00170">
    <property type="entry name" value="bZIP_1"/>
    <property type="match status" value="1"/>
</dbReference>
<evidence type="ECO:0000256" key="2">
    <source>
        <dbReference type="ARBA" id="ARBA00023125"/>
    </source>
</evidence>
<dbReference type="PANTHER" id="PTHR23351">
    <property type="entry name" value="FOS TRANSCRIPTION FACTOR-RELATED"/>
    <property type="match status" value="1"/>
</dbReference>
<feature type="compositionally biased region" description="Basic residues" evidence="4">
    <location>
        <begin position="122"/>
        <end position="138"/>
    </location>
</feature>
<evidence type="ECO:0000313" key="6">
    <source>
        <dbReference type="EMBL" id="CEG04809.1"/>
    </source>
</evidence>
<feature type="domain" description="BZIP" evidence="5">
    <location>
        <begin position="184"/>
        <end position="240"/>
    </location>
</feature>